<dbReference type="OrthoDB" id="10457528at2759"/>
<sequence>MDEMGTVEFLEVGRGKGKVLQLEKVGFVERKDGFVTTNGIQLATRCCAKKGIPPPWDVEPNLWIITKEDKALLDRARSGVANPGAGSSTSGWTAVNSTSGNSTAGSSDIKLLTERIDAMEKQIRTQSSNTGGSSLDSLLKKMDSMEANVNKRMDSMETKITQVDTLTTNMNNLSSVVGLLMEKAGLNAASA</sequence>
<feature type="compositionally biased region" description="Polar residues" evidence="1">
    <location>
        <begin position="85"/>
        <end position="95"/>
    </location>
</feature>
<gene>
    <name evidence="2" type="ORF">PAC_15229</name>
</gene>
<feature type="region of interest" description="Disordered" evidence="1">
    <location>
        <begin position="79"/>
        <end position="106"/>
    </location>
</feature>
<protein>
    <submittedName>
        <fullName evidence="2">Uncharacterized protein</fullName>
    </submittedName>
</protein>
<reference evidence="2 3" key="1">
    <citation type="submission" date="2016-03" db="EMBL/GenBank/DDBJ databases">
        <authorList>
            <person name="Ploux O."/>
        </authorList>
    </citation>
    <scope>NUCLEOTIDE SEQUENCE [LARGE SCALE GENOMIC DNA]</scope>
    <source>
        <strain evidence="2 3">UAMH 11012</strain>
    </source>
</reference>
<accession>A0A1L7XJW5</accession>
<dbReference type="AlphaFoldDB" id="A0A1L7XJW5"/>
<evidence type="ECO:0000256" key="1">
    <source>
        <dbReference type="SAM" id="MobiDB-lite"/>
    </source>
</evidence>
<organism evidence="2 3">
    <name type="scientific">Phialocephala subalpina</name>
    <dbReference type="NCBI Taxonomy" id="576137"/>
    <lineage>
        <taxon>Eukaryota</taxon>
        <taxon>Fungi</taxon>
        <taxon>Dikarya</taxon>
        <taxon>Ascomycota</taxon>
        <taxon>Pezizomycotina</taxon>
        <taxon>Leotiomycetes</taxon>
        <taxon>Helotiales</taxon>
        <taxon>Mollisiaceae</taxon>
        <taxon>Phialocephala</taxon>
        <taxon>Phialocephala fortinii species complex</taxon>
    </lineage>
</organism>
<evidence type="ECO:0000313" key="3">
    <source>
        <dbReference type="Proteomes" id="UP000184330"/>
    </source>
</evidence>
<evidence type="ECO:0000313" key="2">
    <source>
        <dbReference type="EMBL" id="CZR65329.1"/>
    </source>
</evidence>
<dbReference type="Proteomes" id="UP000184330">
    <property type="component" value="Unassembled WGS sequence"/>
</dbReference>
<name>A0A1L7XJW5_9HELO</name>
<proteinExistence type="predicted"/>
<dbReference type="EMBL" id="FJOG01000030">
    <property type="protein sequence ID" value="CZR65329.1"/>
    <property type="molecule type" value="Genomic_DNA"/>
</dbReference>
<feature type="compositionally biased region" description="Low complexity" evidence="1">
    <location>
        <begin position="96"/>
        <end position="106"/>
    </location>
</feature>
<keyword evidence="3" id="KW-1185">Reference proteome</keyword>